<protein>
    <recommendedName>
        <fullName evidence="1">Transposase IS116/IS110/IS902 C-terminal domain-containing protein</fullName>
    </recommendedName>
</protein>
<dbReference type="GO" id="GO:0003677">
    <property type="term" value="F:DNA binding"/>
    <property type="evidence" value="ECO:0007669"/>
    <property type="project" value="InterPro"/>
</dbReference>
<evidence type="ECO:0000259" key="1">
    <source>
        <dbReference type="Pfam" id="PF02371"/>
    </source>
</evidence>
<evidence type="ECO:0000313" key="2">
    <source>
        <dbReference type="EMBL" id="RRE43289.1"/>
    </source>
</evidence>
<dbReference type="PANTHER" id="PTHR33055:SF3">
    <property type="entry name" value="PUTATIVE TRANSPOSASE FOR IS117-RELATED"/>
    <property type="match status" value="1"/>
</dbReference>
<sequence>MMLLDTWEHLSGQIRKFNYMLEKLARNDPVCQILQSVPGVGVLTALSFKTSIDDPSRFRRVSDAGAFLGLTPKSTNPVRWTGMGNFKTGQQNDTHTYL</sequence>
<dbReference type="PANTHER" id="PTHR33055">
    <property type="entry name" value="TRANSPOSASE FOR INSERTION SEQUENCE ELEMENT IS1111A"/>
    <property type="match status" value="1"/>
</dbReference>
<reference evidence="2 3" key="1">
    <citation type="journal article" date="2019" name="Antimicrob. Agents Chemother.">
        <title>Applying Rapid Whole Genome Sequencing to Predict Phenotypic Antimicrobial Susceptibility Testing Results Among Carbapenem-Resistant Klebsiella pneumoniae Clinical Isolates.</title>
        <authorList>
            <person name="Tamma P.D."/>
            <person name="Fan Y."/>
            <person name="Bergman Y."/>
            <person name="Pertea G."/>
            <person name="Kazmi A."/>
            <person name="Lewis S."/>
            <person name="Carroll K.C."/>
            <person name="Schatz M.C."/>
            <person name="Timp W."/>
            <person name="Simner P.J."/>
        </authorList>
    </citation>
    <scope>NUCLEOTIDE SEQUENCE [LARGE SCALE GENOMIC DNA]</scope>
    <source>
        <strain evidence="2 3">KLPN_33</strain>
    </source>
</reference>
<dbReference type="EMBL" id="RCZY01000002">
    <property type="protein sequence ID" value="RRE43289.1"/>
    <property type="molecule type" value="Genomic_DNA"/>
</dbReference>
<dbReference type="InterPro" id="IPR047650">
    <property type="entry name" value="Transpos_IS110"/>
</dbReference>
<dbReference type="InterPro" id="IPR003346">
    <property type="entry name" value="Transposase_20"/>
</dbReference>
<dbReference type="GO" id="GO:0004803">
    <property type="term" value="F:transposase activity"/>
    <property type="evidence" value="ECO:0007669"/>
    <property type="project" value="InterPro"/>
</dbReference>
<evidence type="ECO:0000313" key="3">
    <source>
        <dbReference type="Proteomes" id="UP000272440"/>
    </source>
</evidence>
<proteinExistence type="predicted"/>
<dbReference type="Proteomes" id="UP000272440">
    <property type="component" value="Unassembled WGS sequence"/>
</dbReference>
<organism evidence="2 3">
    <name type="scientific">Klebsiella pneumoniae</name>
    <dbReference type="NCBI Taxonomy" id="573"/>
    <lineage>
        <taxon>Bacteria</taxon>
        <taxon>Pseudomonadati</taxon>
        <taxon>Pseudomonadota</taxon>
        <taxon>Gammaproteobacteria</taxon>
        <taxon>Enterobacterales</taxon>
        <taxon>Enterobacteriaceae</taxon>
        <taxon>Klebsiella/Raoultella group</taxon>
        <taxon>Klebsiella</taxon>
        <taxon>Klebsiella pneumoniae complex</taxon>
    </lineage>
</organism>
<accession>A0A3P2EFW8</accession>
<gene>
    <name evidence="2" type="ORF">EAO28_05640</name>
</gene>
<name>A0A3P2EFW8_KLEPN</name>
<dbReference type="GO" id="GO:0006313">
    <property type="term" value="P:DNA transposition"/>
    <property type="evidence" value="ECO:0007669"/>
    <property type="project" value="InterPro"/>
</dbReference>
<dbReference type="AlphaFoldDB" id="A0A3P2EFW8"/>
<dbReference type="Pfam" id="PF02371">
    <property type="entry name" value="Transposase_20"/>
    <property type="match status" value="1"/>
</dbReference>
<comment type="caution">
    <text evidence="2">The sequence shown here is derived from an EMBL/GenBank/DDBJ whole genome shotgun (WGS) entry which is preliminary data.</text>
</comment>
<feature type="domain" description="Transposase IS116/IS110/IS902 C-terminal" evidence="1">
    <location>
        <begin position="31"/>
        <end position="74"/>
    </location>
</feature>